<comment type="similarity">
    <text evidence="1">Belongs to the TRAFAC class TrmE-Era-EngA-EngB-Septin-like GTPase superfamily. AIG1/Toc34/Toc159-like paraseptin GTPase family. IAN subfamily.</text>
</comment>
<dbReference type="InterPro" id="IPR006703">
    <property type="entry name" value="G_AIG1"/>
</dbReference>
<dbReference type="PANTHER" id="PTHR10903">
    <property type="entry name" value="GTPASE, IMAP FAMILY MEMBER-RELATED"/>
    <property type="match status" value="1"/>
</dbReference>
<keyword evidence="2" id="KW-0547">Nucleotide-binding</keyword>
<keyword evidence="3" id="KW-0342">GTP-binding</keyword>
<dbReference type="InterPro" id="IPR027417">
    <property type="entry name" value="P-loop_NTPase"/>
</dbReference>
<dbReference type="GO" id="GO:0005525">
    <property type="term" value="F:GTP binding"/>
    <property type="evidence" value="ECO:0007669"/>
    <property type="project" value="UniProtKB-KW"/>
</dbReference>
<dbReference type="Pfam" id="PF04548">
    <property type="entry name" value="AIG1"/>
    <property type="match status" value="1"/>
</dbReference>
<evidence type="ECO:0000313" key="6">
    <source>
        <dbReference type="Proteomes" id="UP000261620"/>
    </source>
</evidence>
<dbReference type="AlphaFoldDB" id="A0A3Q3X2I6"/>
<accession>A0A3Q3X2I6</accession>
<feature type="domain" description="AIG1-type G" evidence="4">
    <location>
        <begin position="13"/>
        <end position="66"/>
    </location>
</feature>
<dbReference type="Gene3D" id="3.40.50.300">
    <property type="entry name" value="P-loop containing nucleotide triphosphate hydrolases"/>
    <property type="match status" value="1"/>
</dbReference>
<evidence type="ECO:0000313" key="5">
    <source>
        <dbReference type="Ensembl" id="ENSMMOP00000022195.1"/>
    </source>
</evidence>
<dbReference type="PANTHER" id="PTHR10903:SF179">
    <property type="entry name" value="GTPASE IMAP FAMILY MEMBER 8"/>
    <property type="match status" value="1"/>
</dbReference>
<reference evidence="5" key="1">
    <citation type="submission" date="2025-08" db="UniProtKB">
        <authorList>
            <consortium name="Ensembl"/>
        </authorList>
    </citation>
    <scope>IDENTIFICATION</scope>
</reference>
<keyword evidence="6" id="KW-1185">Reference proteome</keyword>
<name>A0A3Q3X2I6_MOLML</name>
<evidence type="ECO:0000256" key="3">
    <source>
        <dbReference type="ARBA" id="ARBA00023134"/>
    </source>
</evidence>
<protein>
    <recommendedName>
        <fullName evidence="4">AIG1-type G domain-containing protein</fullName>
    </recommendedName>
</protein>
<dbReference type="SUPFAM" id="SSF52540">
    <property type="entry name" value="P-loop containing nucleoside triphosphate hydrolases"/>
    <property type="match status" value="1"/>
</dbReference>
<dbReference type="InterPro" id="IPR045058">
    <property type="entry name" value="GIMA/IAN/Toc"/>
</dbReference>
<evidence type="ECO:0000256" key="2">
    <source>
        <dbReference type="ARBA" id="ARBA00022741"/>
    </source>
</evidence>
<evidence type="ECO:0000259" key="4">
    <source>
        <dbReference type="Pfam" id="PF04548"/>
    </source>
</evidence>
<reference evidence="5" key="2">
    <citation type="submission" date="2025-09" db="UniProtKB">
        <authorList>
            <consortium name="Ensembl"/>
        </authorList>
    </citation>
    <scope>IDENTIFICATION</scope>
</reference>
<evidence type="ECO:0000256" key="1">
    <source>
        <dbReference type="ARBA" id="ARBA00008535"/>
    </source>
</evidence>
<dbReference type="Ensembl" id="ENSMMOT00000022563.1">
    <property type="protein sequence ID" value="ENSMMOP00000022195.1"/>
    <property type="gene ID" value="ENSMMOG00000016868.1"/>
</dbReference>
<sequence>TDDINMLNYTYIRIVLLGAKGSGKTTTLNTILGRAGSQPLGRTAQCTVGRGVAFGRRLTAVDTPGWWMNYFCDENILYVSRGLRQAVVPSSDHQGATQCLPASN</sequence>
<organism evidence="5 6">
    <name type="scientific">Mola mola</name>
    <name type="common">Ocean sunfish</name>
    <name type="synonym">Tetraodon mola</name>
    <dbReference type="NCBI Taxonomy" id="94237"/>
    <lineage>
        <taxon>Eukaryota</taxon>
        <taxon>Metazoa</taxon>
        <taxon>Chordata</taxon>
        <taxon>Craniata</taxon>
        <taxon>Vertebrata</taxon>
        <taxon>Euteleostomi</taxon>
        <taxon>Actinopterygii</taxon>
        <taxon>Neopterygii</taxon>
        <taxon>Teleostei</taxon>
        <taxon>Neoteleostei</taxon>
        <taxon>Acanthomorphata</taxon>
        <taxon>Eupercaria</taxon>
        <taxon>Tetraodontiformes</taxon>
        <taxon>Molidae</taxon>
        <taxon>Mola</taxon>
    </lineage>
</organism>
<proteinExistence type="inferred from homology"/>
<dbReference type="STRING" id="94237.ENSMMOP00000022195"/>
<dbReference type="Proteomes" id="UP000261620">
    <property type="component" value="Unplaced"/>
</dbReference>